<dbReference type="AlphaFoldDB" id="A0AA40HX18"/>
<comment type="subcellular location">
    <subcellularLocation>
        <location evidence="1">Cell membrane</location>
        <topology evidence="1">Single-pass type I membrane protein</topology>
    </subcellularLocation>
</comment>
<dbReference type="GO" id="GO:0005886">
    <property type="term" value="C:plasma membrane"/>
    <property type="evidence" value="ECO:0007669"/>
    <property type="project" value="UniProtKB-SubCell"/>
</dbReference>
<evidence type="ECO:0000256" key="10">
    <source>
        <dbReference type="ARBA" id="ARBA00023136"/>
    </source>
</evidence>
<evidence type="ECO:0000256" key="6">
    <source>
        <dbReference type="ARBA" id="ARBA00022729"/>
    </source>
</evidence>
<evidence type="ECO:0000256" key="13">
    <source>
        <dbReference type="ARBA" id="ARBA00023180"/>
    </source>
</evidence>
<evidence type="ECO:0000256" key="19">
    <source>
        <dbReference type="SAM" id="SignalP"/>
    </source>
</evidence>
<keyword evidence="9" id="KW-1064">Adaptive immunity</keyword>
<evidence type="ECO:0000256" key="4">
    <source>
        <dbReference type="ARBA" id="ARBA00022588"/>
    </source>
</evidence>
<feature type="domain" description="Ig-like" evidence="20">
    <location>
        <begin position="22"/>
        <end position="115"/>
    </location>
</feature>
<evidence type="ECO:0000256" key="18">
    <source>
        <dbReference type="SAM" id="Phobius"/>
    </source>
</evidence>
<feature type="compositionally biased region" description="Polar residues" evidence="17">
    <location>
        <begin position="155"/>
        <end position="172"/>
    </location>
</feature>
<feature type="domain" description="Ig-like" evidence="20">
    <location>
        <begin position="365"/>
        <end position="469"/>
    </location>
</feature>
<evidence type="ECO:0000259" key="20">
    <source>
        <dbReference type="PROSITE" id="PS50835"/>
    </source>
</evidence>
<dbReference type="InterPro" id="IPR007110">
    <property type="entry name" value="Ig-like_dom"/>
</dbReference>
<dbReference type="InterPro" id="IPR013106">
    <property type="entry name" value="Ig_V-set"/>
</dbReference>
<dbReference type="PROSITE" id="PS50835">
    <property type="entry name" value="IG_LIKE"/>
    <property type="match status" value="2"/>
</dbReference>
<keyword evidence="5 18" id="KW-0812">Transmembrane</keyword>
<feature type="transmembrane region" description="Helical" evidence="18">
    <location>
        <begin position="209"/>
        <end position="230"/>
    </location>
</feature>
<protein>
    <recommendedName>
        <fullName evidence="2">Triggering receptor expressed on myeloid cells 1</fullName>
    </recommendedName>
</protein>
<keyword evidence="22" id="KW-1185">Reference proteome</keyword>
<keyword evidence="3" id="KW-1003">Cell membrane</keyword>
<feature type="region of interest" description="Disordered" evidence="17">
    <location>
        <begin position="155"/>
        <end position="199"/>
    </location>
</feature>
<keyword evidence="7" id="KW-0391">Immunity</keyword>
<keyword evidence="6 19" id="KW-0732">Signal</keyword>
<reference evidence="21" key="1">
    <citation type="submission" date="2023-06" db="EMBL/GenBank/DDBJ databases">
        <title>Reference genome for the Northern bat (Eptesicus nilssonii), a most northern bat species.</title>
        <authorList>
            <person name="Laine V.N."/>
            <person name="Pulliainen A.T."/>
            <person name="Lilley T.M."/>
        </authorList>
    </citation>
    <scope>NUCLEOTIDE SEQUENCE</scope>
    <source>
        <strain evidence="21">BLF_Eptnil</strain>
        <tissue evidence="21">Kidney</tissue>
    </source>
</reference>
<evidence type="ECO:0000256" key="12">
    <source>
        <dbReference type="ARBA" id="ARBA00023170"/>
    </source>
</evidence>
<dbReference type="GO" id="GO:0070945">
    <property type="term" value="P:neutrophil-mediated killing of gram-negative bacterium"/>
    <property type="evidence" value="ECO:0007669"/>
    <property type="project" value="TreeGrafter"/>
</dbReference>
<proteinExistence type="predicted"/>
<comment type="subunit">
    <text evidence="16">Monomer. Homomultimer; when activated. Interacts with TYROBP/DAP12. Interacts with TLR4.</text>
</comment>
<evidence type="ECO:0000256" key="11">
    <source>
        <dbReference type="ARBA" id="ARBA00023157"/>
    </source>
</evidence>
<sequence>MRKARLWGLLWTSFILELQGAPASEEIKYTKTEGQRLDESCPVNVNKYLYSRKAWQRLGDRGETQTLVKTDEVSGVNSEVHMGRYFLEDMPSEGILHVHMVDLRVEDSGLYQCVIYQPPRAPIPLHHPIRLVVTKDPASHIEPIQNLAQSSTLPPVTTTARGRIHTSPSPVTQLLPRSTTSLSSPGLGVNPTHGTDVPSTVPRISSTSIVTIVVCGILSKSLVFMFLLIATQRQYASSLKAWQRVRSRGPPETLVRTDTRNTDLNRAQAGRYLLEDDPTEGTFSVTVRKLQRQDLGLYQCVIDLSPQTPVLLHPRIRLVQCEGMPPAPALPELRLLAIVLTCGFVLNKGLVFSVLFVLLLKARAPGSQGQQVVSEELHDVVGQTLSVRCQYSPEGGSYRQKTWCRQTSPNLCTRLVTSSAPRTVTQDSRYAIWDVPDAGFFNISMAQLTENDSGPYWCGPYNSSRNTITVLRNISLLVSPALGPDPILSSGLRKVIAYFLFSLALTPSPMWTTTWPLGSTVRITSPEGTSGPPSLNGSELRRLIPFLQRMGRYLGQNLYLLMNSSKLLLELCQALTECIFRLTEESSSEGASHRLPYRGILWCLF</sequence>
<feature type="chain" id="PRO_5041352139" description="Triggering receptor expressed on myeloid cells 1" evidence="19">
    <location>
        <begin position="24"/>
        <end position="605"/>
    </location>
</feature>
<evidence type="ECO:0000256" key="2">
    <source>
        <dbReference type="ARBA" id="ARBA00021287"/>
    </source>
</evidence>
<dbReference type="Proteomes" id="UP001177744">
    <property type="component" value="Unassembled WGS sequence"/>
</dbReference>
<gene>
    <name evidence="21" type="ORF">QTO34_001543</name>
</gene>
<keyword evidence="12" id="KW-0675">Receptor</keyword>
<evidence type="ECO:0000256" key="7">
    <source>
        <dbReference type="ARBA" id="ARBA00022859"/>
    </source>
</evidence>
<dbReference type="CDD" id="cd05716">
    <property type="entry name" value="IgV_pIgR_like"/>
    <property type="match status" value="1"/>
</dbReference>
<keyword evidence="4" id="KW-0399">Innate immunity</keyword>
<evidence type="ECO:0000256" key="17">
    <source>
        <dbReference type="SAM" id="MobiDB-lite"/>
    </source>
</evidence>
<dbReference type="PANTHER" id="PTHR19357:SF0">
    <property type="entry name" value="TRIGGERING RECEPTOR EXPRESSED ON MYELOID CELLS 1"/>
    <property type="match status" value="1"/>
</dbReference>
<comment type="function">
    <text evidence="15">Cell surface receptor that plays important roles in innate and adaptive immunity by amplifying inflammatory responses. Upon activation by various ligands such as PGLYRP1, HMGB1 or HSP70, multimerizes and forms a complex with transmembrane adapter TYROBP/DAP12. In turn, initiates a SYK-mediated cascade of tyrosine phosphorylation, activating multiple downstream mediators such as BTK, MAPK1, MAPK3 or phospholipase C-gamma. This cascade promotes the neutrophil- and macrophage-mediated release of pro-inflammatory cytokines and/or chemokines, as well as their migration and thereby amplifies inflammatory responses that are triggered by bacterial and fungal infections. By also promoting the amplification of inflammatory signals that are initially triggered by Toll-like receptor (TLR) and NOD-like receptor engagement, plays a major role in the pathophysiology of acute and chronic inflammatory diseases of different etiologies including septic shock and atherosclerosis.</text>
</comment>
<evidence type="ECO:0000256" key="16">
    <source>
        <dbReference type="ARBA" id="ARBA00046918"/>
    </source>
</evidence>
<dbReference type="GO" id="GO:0045087">
    <property type="term" value="P:innate immune response"/>
    <property type="evidence" value="ECO:0007669"/>
    <property type="project" value="UniProtKB-KW"/>
</dbReference>
<evidence type="ECO:0000313" key="22">
    <source>
        <dbReference type="Proteomes" id="UP001177744"/>
    </source>
</evidence>
<evidence type="ECO:0000313" key="21">
    <source>
        <dbReference type="EMBL" id="KAK1338427.1"/>
    </source>
</evidence>
<keyword evidence="10 18" id="KW-0472">Membrane</keyword>
<name>A0AA40HX18_CNENI</name>
<dbReference type="Pfam" id="PF07686">
    <property type="entry name" value="V-set"/>
    <property type="match status" value="3"/>
</dbReference>
<evidence type="ECO:0000256" key="14">
    <source>
        <dbReference type="ARBA" id="ARBA00023319"/>
    </source>
</evidence>
<organism evidence="21 22">
    <name type="scientific">Cnephaeus nilssonii</name>
    <name type="common">Northern bat</name>
    <name type="synonym">Eptesicus nilssonii</name>
    <dbReference type="NCBI Taxonomy" id="3371016"/>
    <lineage>
        <taxon>Eukaryota</taxon>
        <taxon>Metazoa</taxon>
        <taxon>Chordata</taxon>
        <taxon>Craniata</taxon>
        <taxon>Vertebrata</taxon>
        <taxon>Euteleostomi</taxon>
        <taxon>Mammalia</taxon>
        <taxon>Eutheria</taxon>
        <taxon>Laurasiatheria</taxon>
        <taxon>Chiroptera</taxon>
        <taxon>Yangochiroptera</taxon>
        <taxon>Vespertilionidae</taxon>
        <taxon>Cnephaeus</taxon>
    </lineage>
</organism>
<dbReference type="EMBL" id="JAULJE010000010">
    <property type="protein sequence ID" value="KAK1338427.1"/>
    <property type="molecule type" value="Genomic_DNA"/>
</dbReference>
<keyword evidence="11" id="KW-1015">Disulfide bond</keyword>
<evidence type="ECO:0000256" key="3">
    <source>
        <dbReference type="ARBA" id="ARBA00022475"/>
    </source>
</evidence>
<keyword evidence="8 18" id="KW-1133">Transmembrane helix</keyword>
<dbReference type="GO" id="GO:0030593">
    <property type="term" value="P:neutrophil chemotaxis"/>
    <property type="evidence" value="ECO:0007669"/>
    <property type="project" value="TreeGrafter"/>
</dbReference>
<evidence type="ECO:0000256" key="8">
    <source>
        <dbReference type="ARBA" id="ARBA00022989"/>
    </source>
</evidence>
<comment type="caution">
    <text evidence="21">The sequence shown here is derived from an EMBL/GenBank/DDBJ whole genome shotgun (WGS) entry which is preliminary data.</text>
</comment>
<dbReference type="InterPro" id="IPR013783">
    <property type="entry name" value="Ig-like_fold"/>
</dbReference>
<feature type="signal peptide" evidence="19">
    <location>
        <begin position="1"/>
        <end position="23"/>
    </location>
</feature>
<dbReference type="SUPFAM" id="SSF48726">
    <property type="entry name" value="Immunoglobulin"/>
    <property type="match status" value="3"/>
</dbReference>
<keyword evidence="13" id="KW-0325">Glycoprotein</keyword>
<dbReference type="FunFam" id="2.60.40.10:FF:000370">
    <property type="entry name" value="CMRF35-like molecule 1"/>
    <property type="match status" value="1"/>
</dbReference>
<accession>A0AA40HX18</accession>
<evidence type="ECO:0000256" key="1">
    <source>
        <dbReference type="ARBA" id="ARBA00004251"/>
    </source>
</evidence>
<evidence type="ECO:0000256" key="5">
    <source>
        <dbReference type="ARBA" id="ARBA00022692"/>
    </source>
</evidence>
<evidence type="ECO:0000256" key="15">
    <source>
        <dbReference type="ARBA" id="ARBA00045778"/>
    </source>
</evidence>
<dbReference type="PANTHER" id="PTHR19357">
    <property type="entry name" value="TRIGGERING RECEPTOR EXPRESSED ON MYELOID CELLS 1"/>
    <property type="match status" value="1"/>
</dbReference>
<keyword evidence="14" id="KW-0393">Immunoglobulin domain</keyword>
<dbReference type="InterPro" id="IPR003599">
    <property type="entry name" value="Ig_sub"/>
</dbReference>
<dbReference type="Gene3D" id="2.60.40.10">
    <property type="entry name" value="Immunoglobulins"/>
    <property type="match status" value="3"/>
</dbReference>
<feature type="compositionally biased region" description="Low complexity" evidence="17">
    <location>
        <begin position="174"/>
        <end position="188"/>
    </location>
</feature>
<feature type="transmembrane region" description="Helical" evidence="18">
    <location>
        <begin position="335"/>
        <end position="360"/>
    </location>
</feature>
<evidence type="ECO:0000256" key="9">
    <source>
        <dbReference type="ARBA" id="ARBA00023130"/>
    </source>
</evidence>
<dbReference type="InterPro" id="IPR036179">
    <property type="entry name" value="Ig-like_dom_sf"/>
</dbReference>
<dbReference type="SMART" id="SM00409">
    <property type="entry name" value="IG"/>
    <property type="match status" value="2"/>
</dbReference>